<feature type="compositionally biased region" description="Pro residues" evidence="1">
    <location>
        <begin position="78"/>
        <end position="90"/>
    </location>
</feature>
<dbReference type="Proteomes" id="UP001302126">
    <property type="component" value="Unassembled WGS sequence"/>
</dbReference>
<dbReference type="AlphaFoldDB" id="A0AAN6WR22"/>
<comment type="caution">
    <text evidence="3">The sequence shown here is derived from an EMBL/GenBank/DDBJ whole genome shotgun (WGS) entry which is preliminary data.</text>
</comment>
<name>A0AAN6WR22_9PEZI</name>
<proteinExistence type="predicted"/>
<keyword evidence="4" id="KW-1185">Reference proteome</keyword>
<organism evidence="3 4">
    <name type="scientific">Podospora australis</name>
    <dbReference type="NCBI Taxonomy" id="1536484"/>
    <lineage>
        <taxon>Eukaryota</taxon>
        <taxon>Fungi</taxon>
        <taxon>Dikarya</taxon>
        <taxon>Ascomycota</taxon>
        <taxon>Pezizomycotina</taxon>
        <taxon>Sordariomycetes</taxon>
        <taxon>Sordariomycetidae</taxon>
        <taxon>Sordariales</taxon>
        <taxon>Podosporaceae</taxon>
        <taxon>Podospora</taxon>
    </lineage>
</organism>
<feature type="region of interest" description="Disordered" evidence="1">
    <location>
        <begin position="186"/>
        <end position="239"/>
    </location>
</feature>
<protein>
    <recommendedName>
        <fullName evidence="2">Glutamyl-tRNA amidotransferase complex subunit Gta3 domain-containing protein</fullName>
    </recommendedName>
</protein>
<feature type="compositionally biased region" description="Low complexity" evidence="1">
    <location>
        <begin position="36"/>
        <end position="77"/>
    </location>
</feature>
<gene>
    <name evidence="3" type="ORF">QBC35DRAFT_266621</name>
</gene>
<dbReference type="Pfam" id="PF20978">
    <property type="entry name" value="Gta3"/>
    <property type="match status" value="1"/>
</dbReference>
<accession>A0AAN6WR22</accession>
<feature type="region of interest" description="Disordered" evidence="1">
    <location>
        <begin position="15"/>
        <end position="95"/>
    </location>
</feature>
<evidence type="ECO:0000313" key="3">
    <source>
        <dbReference type="EMBL" id="KAK4186589.1"/>
    </source>
</evidence>
<dbReference type="InterPro" id="IPR049545">
    <property type="entry name" value="Gta3_dom"/>
</dbReference>
<feature type="domain" description="Glutamyl-tRNA amidotransferase complex subunit Gta3" evidence="2">
    <location>
        <begin position="98"/>
        <end position="146"/>
    </location>
</feature>
<evidence type="ECO:0000259" key="2">
    <source>
        <dbReference type="Pfam" id="PF20978"/>
    </source>
</evidence>
<evidence type="ECO:0000313" key="4">
    <source>
        <dbReference type="Proteomes" id="UP001302126"/>
    </source>
</evidence>
<reference evidence="3" key="1">
    <citation type="journal article" date="2023" name="Mol. Phylogenet. Evol.">
        <title>Genome-scale phylogeny and comparative genomics of the fungal order Sordariales.</title>
        <authorList>
            <person name="Hensen N."/>
            <person name="Bonometti L."/>
            <person name="Westerberg I."/>
            <person name="Brannstrom I.O."/>
            <person name="Guillou S."/>
            <person name="Cros-Aarteil S."/>
            <person name="Calhoun S."/>
            <person name="Haridas S."/>
            <person name="Kuo A."/>
            <person name="Mondo S."/>
            <person name="Pangilinan J."/>
            <person name="Riley R."/>
            <person name="LaButti K."/>
            <person name="Andreopoulos B."/>
            <person name="Lipzen A."/>
            <person name="Chen C."/>
            <person name="Yan M."/>
            <person name="Daum C."/>
            <person name="Ng V."/>
            <person name="Clum A."/>
            <person name="Steindorff A."/>
            <person name="Ohm R.A."/>
            <person name="Martin F."/>
            <person name="Silar P."/>
            <person name="Natvig D.O."/>
            <person name="Lalanne C."/>
            <person name="Gautier V."/>
            <person name="Ament-Velasquez S.L."/>
            <person name="Kruys A."/>
            <person name="Hutchinson M.I."/>
            <person name="Powell A.J."/>
            <person name="Barry K."/>
            <person name="Miller A.N."/>
            <person name="Grigoriev I.V."/>
            <person name="Debuchy R."/>
            <person name="Gladieux P."/>
            <person name="Hiltunen Thoren M."/>
            <person name="Johannesson H."/>
        </authorList>
    </citation>
    <scope>NUCLEOTIDE SEQUENCE</scope>
    <source>
        <strain evidence="3">PSN309</strain>
    </source>
</reference>
<dbReference type="EMBL" id="MU864420">
    <property type="protein sequence ID" value="KAK4186589.1"/>
    <property type="molecule type" value="Genomic_DNA"/>
</dbReference>
<reference evidence="3" key="2">
    <citation type="submission" date="2023-05" db="EMBL/GenBank/DDBJ databases">
        <authorList>
            <consortium name="Lawrence Berkeley National Laboratory"/>
            <person name="Steindorff A."/>
            <person name="Hensen N."/>
            <person name="Bonometti L."/>
            <person name="Westerberg I."/>
            <person name="Brannstrom I.O."/>
            <person name="Guillou S."/>
            <person name="Cros-Aarteil S."/>
            <person name="Calhoun S."/>
            <person name="Haridas S."/>
            <person name="Kuo A."/>
            <person name="Mondo S."/>
            <person name="Pangilinan J."/>
            <person name="Riley R."/>
            <person name="Labutti K."/>
            <person name="Andreopoulos B."/>
            <person name="Lipzen A."/>
            <person name="Chen C."/>
            <person name="Yanf M."/>
            <person name="Daum C."/>
            <person name="Ng V."/>
            <person name="Clum A."/>
            <person name="Ohm R."/>
            <person name="Martin F."/>
            <person name="Silar P."/>
            <person name="Natvig D."/>
            <person name="Lalanne C."/>
            <person name="Gautier V."/>
            <person name="Ament-Velasquez S.L."/>
            <person name="Kruys A."/>
            <person name="Hutchinson M.I."/>
            <person name="Powell A.J."/>
            <person name="Barry K."/>
            <person name="Miller A.N."/>
            <person name="Grigoriev I.V."/>
            <person name="Debuchy R."/>
            <person name="Gladieux P."/>
            <person name="Thoren M.H."/>
            <person name="Johannesson H."/>
        </authorList>
    </citation>
    <scope>NUCLEOTIDE SEQUENCE</scope>
    <source>
        <strain evidence="3">PSN309</strain>
    </source>
</reference>
<evidence type="ECO:0000256" key="1">
    <source>
        <dbReference type="SAM" id="MobiDB-lite"/>
    </source>
</evidence>
<sequence>MSRLRPQRLYSTFIKSVSASSKIPPPKINPHDLLRTPTWSISSLLPPSTSSASSPLSASQSSTSLPTSRSSNSSATSPDPPSTSQPPAPVPHSEQAGTEITEKQLHHLLKLSALPTPTTPEATTRILSTLKSQLHFVAHIQSVPTPDSLLPLRAIRDETPAGLAESTISLSHPSIQQALANEEIHGKCKRPRRRRDISSTNKTGQEEGWDRMGSASHKAGGGEYFVVRSGKGAATESKD</sequence>